<gene>
    <name evidence="3" type="ORF">GFK26_20725</name>
</gene>
<protein>
    <submittedName>
        <fullName evidence="3">SAVED domain-containing protein</fullName>
    </submittedName>
</protein>
<dbReference type="RefSeq" id="WP_153283627.1">
    <property type="nucleotide sequence ID" value="NZ_CP045644.1"/>
</dbReference>
<dbReference type="InterPro" id="IPR040836">
    <property type="entry name" value="SAVED"/>
</dbReference>
<dbReference type="Proteomes" id="UP000326780">
    <property type="component" value="Chromosome"/>
</dbReference>
<evidence type="ECO:0000256" key="1">
    <source>
        <dbReference type="SAM" id="Phobius"/>
    </source>
</evidence>
<evidence type="ECO:0000259" key="2">
    <source>
        <dbReference type="Pfam" id="PF18145"/>
    </source>
</evidence>
<proteinExistence type="predicted"/>
<organism evidence="3 4">
    <name type="scientific">Variovorax paradoxus</name>
    <dbReference type="NCBI Taxonomy" id="34073"/>
    <lineage>
        <taxon>Bacteria</taxon>
        <taxon>Pseudomonadati</taxon>
        <taxon>Pseudomonadota</taxon>
        <taxon>Betaproteobacteria</taxon>
        <taxon>Burkholderiales</taxon>
        <taxon>Comamonadaceae</taxon>
        <taxon>Variovorax</taxon>
    </lineage>
</organism>
<feature type="domain" description="SMODS-associated and fused to various effectors" evidence="2">
    <location>
        <begin position="160"/>
        <end position="350"/>
    </location>
</feature>
<evidence type="ECO:0000313" key="3">
    <source>
        <dbReference type="EMBL" id="QFZ85011.1"/>
    </source>
</evidence>
<dbReference type="Pfam" id="PF18145">
    <property type="entry name" value="SAVED"/>
    <property type="match status" value="1"/>
</dbReference>
<keyword evidence="1" id="KW-0472">Membrane</keyword>
<feature type="transmembrane region" description="Helical" evidence="1">
    <location>
        <begin position="72"/>
        <end position="93"/>
    </location>
</feature>
<reference evidence="3 4" key="1">
    <citation type="submission" date="2019-10" db="EMBL/GenBank/DDBJ databases">
        <title>Complete genome sequence of Variovorax paradoxus 5C-2.</title>
        <authorList>
            <person name="Gogoleva N.E."/>
            <person name="Balkin A.S."/>
        </authorList>
    </citation>
    <scope>NUCLEOTIDE SEQUENCE [LARGE SCALE GENOMIC DNA]</scope>
    <source>
        <strain evidence="3 4">5C-2</strain>
    </source>
</reference>
<feature type="transmembrane region" description="Helical" evidence="1">
    <location>
        <begin position="24"/>
        <end position="43"/>
    </location>
</feature>
<keyword evidence="1" id="KW-0812">Transmembrane</keyword>
<name>A0A5Q0M5T4_VARPD</name>
<dbReference type="NCBIfam" id="NF033611">
    <property type="entry name" value="SAVED"/>
    <property type="match status" value="1"/>
</dbReference>
<dbReference type="EMBL" id="CP045644">
    <property type="protein sequence ID" value="QFZ85011.1"/>
    <property type="molecule type" value="Genomic_DNA"/>
</dbReference>
<keyword evidence="1" id="KW-1133">Transmembrane helix</keyword>
<sequence length="372" mass="40978">MKNSNWLRGLVEQVVVFLLRPRHLGVALITASSFVLVSLGSGFDIKAKGLPGVVDVLEFSTGQGLTGHLLSAVTYLMCATWLAGLVMVVMTYWRERQDGDARRVLVVELRGLVDTSDRPLLGSLPRTLPGQRHDCSVNVRPYLSINPPQVEEALDELMHIRRQLRQVRGDTSRANVTVVAGGVMHVPLQFYVGTLLDDEGAVLLYDWERTEKRWKALNEADDDSRFNITGLEDVADAKEVVLAVSASYKVAMTDIAVTFADLPVVHLARENPLPNALWSEANQAALTQQFLQTLGSLANRGAKTVHLVLAAPATLCIRFGMAYDHRNMPELRCYQRDAGQLPPYPWSVRMPKDGQSVQYLPTAISTLAPAAA</sequence>
<dbReference type="AlphaFoldDB" id="A0A5Q0M5T4"/>
<accession>A0A5Q0M5T4</accession>
<evidence type="ECO:0000313" key="4">
    <source>
        <dbReference type="Proteomes" id="UP000326780"/>
    </source>
</evidence>